<proteinExistence type="predicted"/>
<organism evidence="1 2">
    <name type="scientific">Salipaludibacillus agaradhaerens</name>
    <name type="common">Bacillus agaradhaerens</name>
    <dbReference type="NCBI Taxonomy" id="76935"/>
    <lineage>
        <taxon>Bacteria</taxon>
        <taxon>Bacillati</taxon>
        <taxon>Bacillota</taxon>
        <taxon>Bacilli</taxon>
        <taxon>Bacillales</taxon>
        <taxon>Bacillaceae</taxon>
    </lineage>
</organism>
<comment type="caution">
    <text evidence="1">The sequence shown here is derived from an EMBL/GenBank/DDBJ whole genome shotgun (WGS) entry which is preliminary data.</text>
</comment>
<accession>A0A9Q4B1X7</accession>
<evidence type="ECO:0000313" key="2">
    <source>
        <dbReference type="Proteomes" id="UP001057753"/>
    </source>
</evidence>
<name>A0A9Q4B1X7_SALAG</name>
<protein>
    <submittedName>
        <fullName evidence="1">DUF910 family protein</fullName>
    </submittedName>
</protein>
<dbReference type="Pfam" id="PF06014">
    <property type="entry name" value="YqgQ-like"/>
    <property type="match status" value="1"/>
</dbReference>
<reference evidence="1" key="1">
    <citation type="submission" date="2020-06" db="EMBL/GenBank/DDBJ databases">
        <title>Insight into the genomes of haloalkaliphilic bacilli from Kenyan soda lakes.</title>
        <authorList>
            <person name="Mwirichia R."/>
            <person name="Villamizar G.C."/>
            <person name="Poehlein A."/>
            <person name="Mugweru J."/>
            <person name="Kipnyargis A."/>
            <person name="Kiplimo D."/>
            <person name="Orwa P."/>
            <person name="Daniel R."/>
        </authorList>
    </citation>
    <scope>NUCLEOTIDE SEQUENCE</scope>
    <source>
        <strain evidence="1">B1096_S55</strain>
    </source>
</reference>
<dbReference type="Gene3D" id="1.10.287.760">
    <property type="entry name" value="YqgQ-like"/>
    <property type="match status" value="1"/>
</dbReference>
<gene>
    <name evidence="1" type="ORF">HXA33_09115</name>
</gene>
<keyword evidence="2" id="KW-1185">Reference proteome</keyword>
<dbReference type="AlphaFoldDB" id="A0A9Q4B1X7"/>
<dbReference type="InterPro" id="IPR009256">
    <property type="entry name" value="YqgQ-like"/>
</dbReference>
<dbReference type="Proteomes" id="UP001057753">
    <property type="component" value="Unassembled WGS sequence"/>
</dbReference>
<sequence length="63" mass="7545">MTYFELVTFIRNYQSYIYTGDKLADLALLEEEVSELYRLGIIDTDFYKEARLILLQEKNNQTK</sequence>
<dbReference type="InterPro" id="IPR023164">
    <property type="entry name" value="YqgQ-like_sf"/>
</dbReference>
<dbReference type="SUPFAM" id="SSF158379">
    <property type="entry name" value="YqgQ-like"/>
    <property type="match status" value="1"/>
</dbReference>
<dbReference type="RefSeq" id="WP_257821246.1">
    <property type="nucleotide sequence ID" value="NZ_JABXYM010000001.1"/>
</dbReference>
<dbReference type="EMBL" id="JABXYM010000001">
    <property type="protein sequence ID" value="MCR6096716.1"/>
    <property type="molecule type" value="Genomic_DNA"/>
</dbReference>
<evidence type="ECO:0000313" key="1">
    <source>
        <dbReference type="EMBL" id="MCR6096716.1"/>
    </source>
</evidence>